<accession>A0A916QKL0</accession>
<dbReference type="GO" id="GO:0016805">
    <property type="term" value="F:dipeptidase activity"/>
    <property type="evidence" value="ECO:0007669"/>
    <property type="project" value="TreeGrafter"/>
</dbReference>
<name>A0A916QKL0_9GAMM</name>
<dbReference type="Gene3D" id="3.40.630.10">
    <property type="entry name" value="Zn peptidases"/>
    <property type="match status" value="2"/>
</dbReference>
<dbReference type="GO" id="GO:0046657">
    <property type="term" value="P:folic acid catabolic process"/>
    <property type="evidence" value="ECO:0007669"/>
    <property type="project" value="TreeGrafter"/>
</dbReference>
<keyword evidence="1" id="KW-0732">Signal</keyword>
<gene>
    <name evidence="3" type="ORF">GCM10011403_19630</name>
</gene>
<dbReference type="SUPFAM" id="SSF55031">
    <property type="entry name" value="Bacterial exopeptidase dimerisation domain"/>
    <property type="match status" value="1"/>
</dbReference>
<dbReference type="PANTHER" id="PTHR30575">
    <property type="entry name" value="PEPTIDASE M20"/>
    <property type="match status" value="1"/>
</dbReference>
<dbReference type="NCBIfam" id="TIGR01891">
    <property type="entry name" value="amidohydrolases"/>
    <property type="match status" value="1"/>
</dbReference>
<dbReference type="SUPFAM" id="SSF53187">
    <property type="entry name" value="Zn-dependent exopeptidases"/>
    <property type="match status" value="1"/>
</dbReference>
<proteinExistence type="predicted"/>
<evidence type="ECO:0000259" key="2">
    <source>
        <dbReference type="Pfam" id="PF07687"/>
    </source>
</evidence>
<dbReference type="InterPro" id="IPR036264">
    <property type="entry name" value="Bact_exopeptidase_dim_dom"/>
</dbReference>
<organism evidence="3 4">
    <name type="scientific">Pseudohongiella nitratireducens</name>
    <dbReference type="NCBI Taxonomy" id="1768907"/>
    <lineage>
        <taxon>Bacteria</taxon>
        <taxon>Pseudomonadati</taxon>
        <taxon>Pseudomonadota</taxon>
        <taxon>Gammaproteobacteria</taxon>
        <taxon>Pseudomonadales</taxon>
        <taxon>Pseudohongiellaceae</taxon>
        <taxon>Pseudohongiella</taxon>
    </lineage>
</organism>
<sequence>MSRCHNLARFQKKVLATVVLGSMIASTNLIAQNLEELKHVAISDIDDNAKLVQEMVDSVFSFAEPGFQEFETSRYITDILAENGFTIEMGAAGIPTAWTATWGDSGPKIGLGSDIDALLGLSQKPGFATIEPLIPGAPGHGEGHNSGMPAIVAAALAVKGIMEAHDIEGQLMIWPGVAEELLATKAFFVRDGMFDDVDANIFTHVSRDLSTSWGPSGGNGMVSVEYTFHGKTAHGAGSPWSGRSALDAVEIMNYAWNMRREHLPLTQRSHYIISNGGGQPNIVPGEASVWYYFRDTTFEGVRNLFDIGNTISEAAAQATETTVERRILGYAAPQHANKPMAEAAYENFKMVGLPEWTEDDKAFAQAVKRENTVSFVSYVDPEEEEDLLVTELSPLSTPETRGPSMGGGSDDIGDIMWNVPTITIRYPSNVPNTIGHHVTAAMAMATPIAHKGAVNGAKAVALTVLDLLMDPDLLNEARDYFENVQLQGQNYEPVIGPDDQPAIHLNKEIMDQMRPLMREYYYDPEQYDSYLEQLGIDYPPQS</sequence>
<evidence type="ECO:0000313" key="3">
    <source>
        <dbReference type="EMBL" id="GFZ76735.1"/>
    </source>
</evidence>
<dbReference type="Gene3D" id="3.30.70.360">
    <property type="match status" value="1"/>
</dbReference>
<dbReference type="AlphaFoldDB" id="A0A916QKL0"/>
<dbReference type="EMBL" id="BMIY01000008">
    <property type="protein sequence ID" value="GFZ76735.1"/>
    <property type="molecule type" value="Genomic_DNA"/>
</dbReference>
<evidence type="ECO:0000313" key="4">
    <source>
        <dbReference type="Proteomes" id="UP000627715"/>
    </source>
</evidence>
<evidence type="ECO:0000256" key="1">
    <source>
        <dbReference type="SAM" id="SignalP"/>
    </source>
</evidence>
<dbReference type="InterPro" id="IPR052030">
    <property type="entry name" value="Peptidase_M20/M20A_hydrolases"/>
</dbReference>
<dbReference type="Pfam" id="PF07687">
    <property type="entry name" value="M20_dimer"/>
    <property type="match status" value="1"/>
</dbReference>
<reference evidence="3" key="2">
    <citation type="submission" date="2020-09" db="EMBL/GenBank/DDBJ databases">
        <authorList>
            <person name="Sun Q."/>
            <person name="Zhou Y."/>
        </authorList>
    </citation>
    <scope>NUCLEOTIDE SEQUENCE</scope>
    <source>
        <strain evidence="3">CGMCC 1.15425</strain>
    </source>
</reference>
<dbReference type="Proteomes" id="UP000627715">
    <property type="component" value="Unassembled WGS sequence"/>
</dbReference>
<dbReference type="GO" id="GO:0005737">
    <property type="term" value="C:cytoplasm"/>
    <property type="evidence" value="ECO:0007669"/>
    <property type="project" value="TreeGrafter"/>
</dbReference>
<dbReference type="InterPro" id="IPR011650">
    <property type="entry name" value="Peptidase_M20_dimer"/>
</dbReference>
<comment type="caution">
    <text evidence="3">The sequence shown here is derived from an EMBL/GenBank/DDBJ whole genome shotgun (WGS) entry which is preliminary data.</text>
</comment>
<dbReference type="GO" id="GO:0071713">
    <property type="term" value="F:para-aminobenzoyl-glutamate hydrolase activity"/>
    <property type="evidence" value="ECO:0007669"/>
    <property type="project" value="TreeGrafter"/>
</dbReference>
<dbReference type="InterPro" id="IPR017439">
    <property type="entry name" value="Amidohydrolase"/>
</dbReference>
<feature type="signal peptide" evidence="1">
    <location>
        <begin position="1"/>
        <end position="31"/>
    </location>
</feature>
<reference evidence="3" key="1">
    <citation type="journal article" date="2014" name="Int. J. Syst. Evol. Microbiol.">
        <title>Complete genome sequence of Corynebacterium casei LMG S-19264T (=DSM 44701T), isolated from a smear-ripened cheese.</title>
        <authorList>
            <consortium name="US DOE Joint Genome Institute (JGI-PGF)"/>
            <person name="Walter F."/>
            <person name="Albersmeier A."/>
            <person name="Kalinowski J."/>
            <person name="Ruckert C."/>
        </authorList>
    </citation>
    <scope>NUCLEOTIDE SEQUENCE</scope>
    <source>
        <strain evidence="3">CGMCC 1.15425</strain>
    </source>
</reference>
<feature type="domain" description="Peptidase M20 dimerisation" evidence="2">
    <location>
        <begin position="220"/>
        <end position="303"/>
    </location>
</feature>
<keyword evidence="4" id="KW-1185">Reference proteome</keyword>
<feature type="chain" id="PRO_5037502868" evidence="1">
    <location>
        <begin position="32"/>
        <end position="542"/>
    </location>
</feature>
<protein>
    <submittedName>
        <fullName evidence="3">Aminobenzoyl-glutamate utilization protein B</fullName>
    </submittedName>
</protein>
<dbReference type="PANTHER" id="PTHR30575:SF0">
    <property type="entry name" value="XAA-ARG DIPEPTIDASE"/>
    <property type="match status" value="1"/>
</dbReference>
<dbReference type="RefSeq" id="WP_068811827.1">
    <property type="nucleotide sequence ID" value="NZ_BMIY01000008.1"/>
</dbReference>